<evidence type="ECO:0000313" key="3">
    <source>
        <dbReference type="Proteomes" id="UP001179952"/>
    </source>
</evidence>
<reference evidence="2" key="1">
    <citation type="journal article" date="2023" name="Nat. Commun.">
        <title>Diploid and tetraploid genomes of Acorus and the evolution of monocots.</title>
        <authorList>
            <person name="Ma L."/>
            <person name="Liu K.W."/>
            <person name="Li Z."/>
            <person name="Hsiao Y.Y."/>
            <person name="Qi Y."/>
            <person name="Fu T."/>
            <person name="Tang G.D."/>
            <person name="Zhang D."/>
            <person name="Sun W.H."/>
            <person name="Liu D.K."/>
            <person name="Li Y."/>
            <person name="Chen G.Z."/>
            <person name="Liu X.D."/>
            <person name="Liao X.Y."/>
            <person name="Jiang Y.T."/>
            <person name="Yu X."/>
            <person name="Hao Y."/>
            <person name="Huang J."/>
            <person name="Zhao X.W."/>
            <person name="Ke S."/>
            <person name="Chen Y.Y."/>
            <person name="Wu W.L."/>
            <person name="Hsu J.L."/>
            <person name="Lin Y.F."/>
            <person name="Huang M.D."/>
            <person name="Li C.Y."/>
            <person name="Huang L."/>
            <person name="Wang Z.W."/>
            <person name="Zhao X."/>
            <person name="Zhong W.Y."/>
            <person name="Peng D.H."/>
            <person name="Ahmad S."/>
            <person name="Lan S."/>
            <person name="Zhang J.S."/>
            <person name="Tsai W.C."/>
            <person name="Van de Peer Y."/>
            <person name="Liu Z.J."/>
        </authorList>
    </citation>
    <scope>NUCLEOTIDE SEQUENCE</scope>
    <source>
        <strain evidence="2">SCP</strain>
    </source>
</reference>
<keyword evidence="3" id="KW-1185">Reference proteome</keyword>
<dbReference type="PANTHER" id="PTHR31589">
    <property type="entry name" value="PROTEIN, PUTATIVE (DUF239)-RELATED-RELATED"/>
    <property type="match status" value="1"/>
</dbReference>
<protein>
    <recommendedName>
        <fullName evidence="1">Neprosin PEP catalytic domain-containing protein</fullName>
    </recommendedName>
</protein>
<dbReference type="PROSITE" id="PS52045">
    <property type="entry name" value="NEPROSIN_PEP_CD"/>
    <property type="match status" value="1"/>
</dbReference>
<dbReference type="InterPro" id="IPR053168">
    <property type="entry name" value="Glutamic_endopeptidase"/>
</dbReference>
<sequence length="302" mass="33381">MLVMVFESNHHVVKGGILPERVNMKEVERLHGILNKPAIKTIESVDGDVIDCIDILKQPAFDHPLLQNHSIQVSFFQSWHLNGRCPNGTVPIRRTQKSDLIRSTSLKHFGKKLLNNHKFMVFLHAPQADGFATGCYNILCPGFVQVDTDIALGLPILPVSVYDGPNYHITASIFKDKDKGNWWIHFQGKNIGYWPSSLLPGIADGVDGAQYGGEVFESIGRSRGHTTTTEMGSGHFPGEGDNKAARFINVEVGNPLTYAYESPEKIGTFITSPGCYDLQTLENDQSGKYFFYGGPGKSKTCP</sequence>
<dbReference type="EMBL" id="JAUJYN010000008">
    <property type="protein sequence ID" value="KAK1265122.1"/>
    <property type="molecule type" value="Genomic_DNA"/>
</dbReference>
<comment type="caution">
    <text evidence="2">The sequence shown here is derived from an EMBL/GenBank/DDBJ whole genome shotgun (WGS) entry which is preliminary data.</text>
</comment>
<organism evidence="2 3">
    <name type="scientific">Acorus gramineus</name>
    <name type="common">Dwarf sweet flag</name>
    <dbReference type="NCBI Taxonomy" id="55184"/>
    <lineage>
        <taxon>Eukaryota</taxon>
        <taxon>Viridiplantae</taxon>
        <taxon>Streptophyta</taxon>
        <taxon>Embryophyta</taxon>
        <taxon>Tracheophyta</taxon>
        <taxon>Spermatophyta</taxon>
        <taxon>Magnoliopsida</taxon>
        <taxon>Liliopsida</taxon>
        <taxon>Acoraceae</taxon>
        <taxon>Acorus</taxon>
    </lineage>
</organism>
<accession>A0AAV9ALR8</accession>
<dbReference type="AlphaFoldDB" id="A0AAV9ALR8"/>
<evidence type="ECO:0000259" key="1">
    <source>
        <dbReference type="PROSITE" id="PS52045"/>
    </source>
</evidence>
<dbReference type="Proteomes" id="UP001179952">
    <property type="component" value="Unassembled WGS sequence"/>
</dbReference>
<dbReference type="Pfam" id="PF03080">
    <property type="entry name" value="Neprosin"/>
    <property type="match status" value="1"/>
</dbReference>
<reference evidence="2" key="2">
    <citation type="submission" date="2023-06" db="EMBL/GenBank/DDBJ databases">
        <authorList>
            <person name="Ma L."/>
            <person name="Liu K.-W."/>
            <person name="Li Z."/>
            <person name="Hsiao Y.-Y."/>
            <person name="Qi Y."/>
            <person name="Fu T."/>
            <person name="Tang G."/>
            <person name="Zhang D."/>
            <person name="Sun W.-H."/>
            <person name="Liu D.-K."/>
            <person name="Li Y."/>
            <person name="Chen G.-Z."/>
            <person name="Liu X.-D."/>
            <person name="Liao X.-Y."/>
            <person name="Jiang Y.-T."/>
            <person name="Yu X."/>
            <person name="Hao Y."/>
            <person name="Huang J."/>
            <person name="Zhao X.-W."/>
            <person name="Ke S."/>
            <person name="Chen Y.-Y."/>
            <person name="Wu W.-L."/>
            <person name="Hsu J.-L."/>
            <person name="Lin Y.-F."/>
            <person name="Huang M.-D."/>
            <person name="Li C.-Y."/>
            <person name="Huang L."/>
            <person name="Wang Z.-W."/>
            <person name="Zhao X."/>
            <person name="Zhong W.-Y."/>
            <person name="Peng D.-H."/>
            <person name="Ahmad S."/>
            <person name="Lan S."/>
            <person name="Zhang J.-S."/>
            <person name="Tsai W.-C."/>
            <person name="Van De Peer Y."/>
            <person name="Liu Z.-J."/>
        </authorList>
    </citation>
    <scope>NUCLEOTIDE SEQUENCE</scope>
    <source>
        <strain evidence="2">SCP</strain>
        <tissue evidence="2">Leaves</tissue>
    </source>
</reference>
<proteinExistence type="predicted"/>
<evidence type="ECO:0000313" key="2">
    <source>
        <dbReference type="EMBL" id="KAK1265122.1"/>
    </source>
</evidence>
<gene>
    <name evidence="2" type="ORF">QJS04_geneDACA010456</name>
</gene>
<name>A0AAV9ALR8_ACOGR</name>
<feature type="domain" description="Neprosin PEP catalytic" evidence="1">
    <location>
        <begin position="33"/>
        <end position="302"/>
    </location>
</feature>
<dbReference type="PANTHER" id="PTHR31589:SF110">
    <property type="entry name" value="PROTEIN, PUTATIVE (DUF239)-RELATED"/>
    <property type="match status" value="1"/>
</dbReference>
<dbReference type="InterPro" id="IPR004314">
    <property type="entry name" value="Neprosin"/>
</dbReference>